<dbReference type="PANTHER" id="PTHR41260">
    <property type="entry name" value="PROTEIN ECSC"/>
    <property type="match status" value="1"/>
</dbReference>
<protein>
    <submittedName>
        <fullName evidence="1">EcsC family protein</fullName>
    </submittedName>
</protein>
<dbReference type="Pfam" id="PF12787">
    <property type="entry name" value="EcsC"/>
    <property type="match status" value="1"/>
</dbReference>
<name>A0A9D1H6R9_9FIRM</name>
<comment type="caution">
    <text evidence="1">The sequence shown here is derived from an EMBL/GenBank/DDBJ whole genome shotgun (WGS) entry which is preliminary data.</text>
</comment>
<evidence type="ECO:0000313" key="1">
    <source>
        <dbReference type="EMBL" id="HIT94910.1"/>
    </source>
</evidence>
<accession>A0A9D1H6R9</accession>
<evidence type="ECO:0000313" key="2">
    <source>
        <dbReference type="Proteomes" id="UP000824160"/>
    </source>
</evidence>
<reference evidence="1" key="1">
    <citation type="submission" date="2020-10" db="EMBL/GenBank/DDBJ databases">
        <authorList>
            <person name="Gilroy R."/>
        </authorList>
    </citation>
    <scope>NUCLEOTIDE SEQUENCE</scope>
    <source>
        <strain evidence="1">ChiBcec7-5410</strain>
    </source>
</reference>
<gene>
    <name evidence="1" type="ORF">IAC43_06960</name>
</gene>
<proteinExistence type="predicted"/>
<dbReference type="InterPro" id="IPR024787">
    <property type="entry name" value="EcsC"/>
</dbReference>
<sequence>MTPQNLQKELLLTHAQMIRFFRVRQDRPQIRSMRRMADALPEAHRRMLDTAFAESLRLLIDPSRGIVDGMIDREELEQTHHRFDRMVDADTGYKALAALDREAARLQRGDLSLAALEGAGLGTLGIGCPEAAVMTALMLRSIFETAIAYGVNVSHPWERELMLMLLAAVFARSEDASAQHRQLAAVLRRLGEGEPPGIDREHRIQLAARRMSESMSLQKFIQGIPVFGVSGMFFNTAAVVRLNTLSRYVYRERYLSAKLRAAKRHIAE</sequence>
<dbReference type="PANTHER" id="PTHR41260:SF1">
    <property type="entry name" value="PROTEIN ECSC"/>
    <property type="match status" value="1"/>
</dbReference>
<dbReference type="AlphaFoldDB" id="A0A9D1H6R9"/>
<organism evidence="1 2">
    <name type="scientific">Candidatus Faecivivens stercoripullorum</name>
    <dbReference type="NCBI Taxonomy" id="2840805"/>
    <lineage>
        <taxon>Bacteria</taxon>
        <taxon>Bacillati</taxon>
        <taxon>Bacillota</taxon>
        <taxon>Clostridia</taxon>
        <taxon>Eubacteriales</taxon>
        <taxon>Oscillospiraceae</taxon>
        <taxon>Oscillospiraceae incertae sedis</taxon>
        <taxon>Candidatus Faecivivens</taxon>
    </lineage>
</organism>
<reference evidence="1" key="2">
    <citation type="journal article" date="2021" name="PeerJ">
        <title>Extensive microbial diversity within the chicken gut microbiome revealed by metagenomics and culture.</title>
        <authorList>
            <person name="Gilroy R."/>
            <person name="Ravi A."/>
            <person name="Getino M."/>
            <person name="Pursley I."/>
            <person name="Horton D.L."/>
            <person name="Alikhan N.F."/>
            <person name="Baker D."/>
            <person name="Gharbi K."/>
            <person name="Hall N."/>
            <person name="Watson M."/>
            <person name="Adriaenssens E.M."/>
            <person name="Foster-Nyarko E."/>
            <person name="Jarju S."/>
            <person name="Secka A."/>
            <person name="Antonio M."/>
            <person name="Oren A."/>
            <person name="Chaudhuri R.R."/>
            <person name="La Ragione R."/>
            <person name="Hildebrand F."/>
            <person name="Pallen M.J."/>
        </authorList>
    </citation>
    <scope>NUCLEOTIDE SEQUENCE</scope>
    <source>
        <strain evidence="1">ChiBcec7-5410</strain>
    </source>
</reference>
<dbReference type="EMBL" id="DVLW01000191">
    <property type="protein sequence ID" value="HIT94910.1"/>
    <property type="molecule type" value="Genomic_DNA"/>
</dbReference>
<dbReference type="Proteomes" id="UP000824160">
    <property type="component" value="Unassembled WGS sequence"/>
</dbReference>